<dbReference type="RefSeq" id="WP_053400133.1">
    <property type="nucleotide sequence ID" value="NZ_JAMAUM010000010.1"/>
</dbReference>
<name>A0A0M0LBY9_9BACI</name>
<dbReference type="OrthoDB" id="286090at2"/>
<evidence type="ECO:0000313" key="1">
    <source>
        <dbReference type="EMBL" id="KOO48569.1"/>
    </source>
</evidence>
<dbReference type="EMBL" id="LILC01000004">
    <property type="protein sequence ID" value="KOO48569.1"/>
    <property type="molecule type" value="Genomic_DNA"/>
</dbReference>
<dbReference type="Proteomes" id="UP000037558">
    <property type="component" value="Unassembled WGS sequence"/>
</dbReference>
<proteinExistence type="predicted"/>
<accession>A0A0M0LBY9</accession>
<evidence type="ECO:0008006" key="3">
    <source>
        <dbReference type="Google" id="ProtNLM"/>
    </source>
</evidence>
<protein>
    <recommendedName>
        <fullName evidence="3">Phage protein</fullName>
    </recommendedName>
</protein>
<evidence type="ECO:0000313" key="2">
    <source>
        <dbReference type="Proteomes" id="UP000037558"/>
    </source>
</evidence>
<dbReference type="PATRIC" id="fig|284581.3.peg.1600"/>
<dbReference type="STRING" id="284581.AMD01_04055"/>
<dbReference type="AlphaFoldDB" id="A0A0M0LBY9"/>
<organism evidence="1 2">
    <name type="scientific">Priestia koreensis</name>
    <dbReference type="NCBI Taxonomy" id="284581"/>
    <lineage>
        <taxon>Bacteria</taxon>
        <taxon>Bacillati</taxon>
        <taxon>Bacillota</taxon>
        <taxon>Bacilli</taxon>
        <taxon>Bacillales</taxon>
        <taxon>Bacillaceae</taxon>
        <taxon>Priestia</taxon>
    </lineage>
</organism>
<comment type="caution">
    <text evidence="1">The sequence shown here is derived from an EMBL/GenBank/DDBJ whole genome shotgun (WGS) entry which is preliminary data.</text>
</comment>
<reference evidence="2" key="1">
    <citation type="submission" date="2015-08" db="EMBL/GenBank/DDBJ databases">
        <title>Fjat-14210 dsm16467.</title>
        <authorList>
            <person name="Liu B."/>
            <person name="Wang J."/>
            <person name="Zhu Y."/>
            <person name="Liu G."/>
            <person name="Chen Q."/>
            <person name="Chen Z."/>
            <person name="Lan J."/>
            <person name="Che J."/>
            <person name="Ge C."/>
            <person name="Shi H."/>
            <person name="Pan Z."/>
            <person name="Liu X."/>
        </authorList>
    </citation>
    <scope>NUCLEOTIDE SEQUENCE [LARGE SCALE GENOMIC DNA]</scope>
    <source>
        <strain evidence="2">DSM 16467</strain>
    </source>
</reference>
<keyword evidence="2" id="KW-1185">Reference proteome</keyword>
<sequence>MESQKNFKWRVTKYNPAFRDENGIYTLTDEWTCPSEIGNTIDGKPFTMTEYQRVERAYIDSVQKFMEESDTDSLTISEIEYYLTEED</sequence>
<gene>
    <name evidence="1" type="ORF">AMD01_04055</name>
</gene>